<dbReference type="RefSeq" id="WP_307107542.1">
    <property type="nucleotide sequence ID" value="NZ_JAUTAS010000001.1"/>
</dbReference>
<evidence type="ECO:0000313" key="1">
    <source>
        <dbReference type="EMBL" id="MDQ1110029.1"/>
    </source>
</evidence>
<sequence>MPLHFQAKSDSSFDPISGVTIPEPRILPGKLPDGSAVTEYQYAFYRGDARIGGLGFNGPDMSVEVDGMAERVFIFDLGHDWLIKSMLEFKEIIENQDDDYTFLRGLAQGLVLAYAGQTDNEENLRYIATTTPGALVGAGVPPSVETAMKPQGPIVLAEVRIATHAG</sequence>
<protein>
    <submittedName>
        <fullName evidence="1">Uncharacterized protein</fullName>
    </submittedName>
</protein>
<dbReference type="Proteomes" id="UP001226084">
    <property type="component" value="Unassembled WGS sequence"/>
</dbReference>
<dbReference type="EMBL" id="JAUTAS010000001">
    <property type="protein sequence ID" value="MDQ1110029.1"/>
    <property type="molecule type" value="Genomic_DNA"/>
</dbReference>
<reference evidence="1" key="1">
    <citation type="submission" date="2023-07" db="EMBL/GenBank/DDBJ databases">
        <title>Functional and genomic diversity of the sorghum phyllosphere microbiome.</title>
        <authorList>
            <person name="Shade A."/>
        </authorList>
    </citation>
    <scope>NUCLEOTIDE SEQUENCE</scope>
    <source>
        <strain evidence="1">SORGH_AS_0457</strain>
    </source>
</reference>
<proteinExistence type="predicted"/>
<evidence type="ECO:0000313" key="2">
    <source>
        <dbReference type="Proteomes" id="UP001226084"/>
    </source>
</evidence>
<dbReference type="AlphaFoldDB" id="A0AAP5EAI1"/>
<organism evidence="1 2">
    <name type="scientific">Stenotrophomonas rhizophila</name>
    <dbReference type="NCBI Taxonomy" id="216778"/>
    <lineage>
        <taxon>Bacteria</taxon>
        <taxon>Pseudomonadati</taxon>
        <taxon>Pseudomonadota</taxon>
        <taxon>Gammaproteobacteria</taxon>
        <taxon>Lysobacterales</taxon>
        <taxon>Lysobacteraceae</taxon>
        <taxon>Stenotrophomonas</taxon>
    </lineage>
</organism>
<name>A0AAP5EAI1_9GAMM</name>
<gene>
    <name evidence="1" type="ORF">QE424_003188</name>
</gene>
<comment type="caution">
    <text evidence="1">The sequence shown here is derived from an EMBL/GenBank/DDBJ whole genome shotgun (WGS) entry which is preliminary data.</text>
</comment>
<accession>A0AAP5EAI1</accession>